<name>A0A7J0C5Q0_9ACTN</name>
<evidence type="ECO:0000313" key="7">
    <source>
        <dbReference type="EMBL" id="NYE40924.1"/>
    </source>
</evidence>
<dbReference type="InterPro" id="IPR013517">
    <property type="entry name" value="FG-GAP"/>
</dbReference>
<dbReference type="Gene3D" id="2.40.128.340">
    <property type="match status" value="1"/>
</dbReference>
<dbReference type="RefSeq" id="WP_173313318.1">
    <property type="nucleotide sequence ID" value="NZ_BAAAUE010000007.1"/>
</dbReference>
<dbReference type="SUPFAM" id="SSF69318">
    <property type="entry name" value="Integrin alpha N-terminal domain"/>
    <property type="match status" value="2"/>
</dbReference>
<evidence type="ECO:0000256" key="2">
    <source>
        <dbReference type="ARBA" id="ARBA00022737"/>
    </source>
</evidence>
<dbReference type="PROSITE" id="PS51470">
    <property type="entry name" value="FG_GAP"/>
    <property type="match status" value="3"/>
</dbReference>
<evidence type="ECO:0000313" key="9">
    <source>
        <dbReference type="Proteomes" id="UP000530403"/>
    </source>
</evidence>
<dbReference type="EMBL" id="JACCCF010000001">
    <property type="protein sequence ID" value="NYE40924.1"/>
    <property type="molecule type" value="Genomic_DNA"/>
</dbReference>
<reference evidence="6 8" key="1">
    <citation type="submission" date="2020-05" db="EMBL/GenBank/DDBJ databases">
        <title>Whole genome shotgun sequence of Streptomyces fulvorobeus NBRC 15897.</title>
        <authorList>
            <person name="Komaki H."/>
            <person name="Tamura T."/>
        </authorList>
    </citation>
    <scope>NUCLEOTIDE SEQUENCE [LARGE SCALE GENOMIC DNA]</scope>
    <source>
        <strain evidence="6 8">NBRC 15897</strain>
    </source>
</reference>
<keyword evidence="1 5" id="KW-0732">Signal</keyword>
<evidence type="ECO:0000313" key="8">
    <source>
        <dbReference type="Proteomes" id="UP000498980"/>
    </source>
</evidence>
<evidence type="ECO:0000256" key="5">
    <source>
        <dbReference type="SAM" id="SignalP"/>
    </source>
</evidence>
<keyword evidence="4" id="KW-0325">Glycoprotein</keyword>
<evidence type="ECO:0000256" key="4">
    <source>
        <dbReference type="ARBA" id="ARBA00023180"/>
    </source>
</evidence>
<dbReference type="EMBL" id="BLWC01000001">
    <property type="protein sequence ID" value="GFM97243.1"/>
    <property type="molecule type" value="Genomic_DNA"/>
</dbReference>
<dbReference type="AlphaFoldDB" id="A0A7J0C5Q0"/>
<protein>
    <recommendedName>
        <fullName evidence="10">Integrin-like protein</fullName>
    </recommendedName>
</protein>
<organism evidence="6 8">
    <name type="scientific">Streptomyces fulvorobeus</name>
    <dbReference type="NCBI Taxonomy" id="284028"/>
    <lineage>
        <taxon>Bacteria</taxon>
        <taxon>Bacillati</taxon>
        <taxon>Actinomycetota</taxon>
        <taxon>Actinomycetes</taxon>
        <taxon>Kitasatosporales</taxon>
        <taxon>Streptomycetaceae</taxon>
        <taxon>Streptomyces</taxon>
    </lineage>
</organism>
<keyword evidence="2" id="KW-0677">Repeat</keyword>
<dbReference type="Proteomes" id="UP000498980">
    <property type="component" value="Unassembled WGS sequence"/>
</dbReference>
<dbReference type="GO" id="GO:0016787">
    <property type="term" value="F:hydrolase activity"/>
    <property type="evidence" value="ECO:0007669"/>
    <property type="project" value="UniProtKB-KW"/>
</dbReference>
<evidence type="ECO:0000313" key="6">
    <source>
        <dbReference type="EMBL" id="GFM97243.1"/>
    </source>
</evidence>
<keyword evidence="8" id="KW-1185">Reference proteome</keyword>
<evidence type="ECO:0000256" key="3">
    <source>
        <dbReference type="ARBA" id="ARBA00022801"/>
    </source>
</evidence>
<dbReference type="Gene3D" id="2.130.10.130">
    <property type="entry name" value="Integrin alpha, N-terminal"/>
    <property type="match status" value="3"/>
</dbReference>
<evidence type="ECO:0000256" key="1">
    <source>
        <dbReference type="ARBA" id="ARBA00022729"/>
    </source>
</evidence>
<gene>
    <name evidence="7" type="ORF">HEB29_001935</name>
    <name evidence="6" type="ORF">Sfulv_20540</name>
</gene>
<dbReference type="SMART" id="SM00191">
    <property type="entry name" value="Int_alpha"/>
    <property type="match status" value="5"/>
</dbReference>
<reference evidence="7 9" key="2">
    <citation type="submission" date="2020-07" db="EMBL/GenBank/DDBJ databases">
        <title>Sequencing the genomes of 1000 actinobacteria strains.</title>
        <authorList>
            <person name="Klenk H.-P."/>
        </authorList>
    </citation>
    <scope>NUCLEOTIDE SEQUENCE [LARGE SCALE GENOMIC DNA]</scope>
    <source>
        <strain evidence="7 9">DSM 41455</strain>
    </source>
</reference>
<proteinExistence type="predicted"/>
<feature type="signal peptide" evidence="5">
    <location>
        <begin position="1"/>
        <end position="27"/>
    </location>
</feature>
<comment type="caution">
    <text evidence="6">The sequence shown here is derived from an EMBL/GenBank/DDBJ whole genome shotgun (WGS) entry which is preliminary data.</text>
</comment>
<dbReference type="PANTHER" id="PTHR23221:SF7">
    <property type="entry name" value="PHOSPHATIDYLINOSITOL-GLYCAN-SPECIFIC PHOSPHOLIPASE D"/>
    <property type="match status" value="1"/>
</dbReference>
<dbReference type="Pfam" id="PF01839">
    <property type="entry name" value="FG-GAP"/>
    <property type="match status" value="3"/>
</dbReference>
<evidence type="ECO:0008006" key="10">
    <source>
        <dbReference type="Google" id="ProtNLM"/>
    </source>
</evidence>
<dbReference type="Proteomes" id="UP000530403">
    <property type="component" value="Unassembled WGS sequence"/>
</dbReference>
<dbReference type="InterPro" id="IPR028994">
    <property type="entry name" value="Integrin_alpha_N"/>
</dbReference>
<accession>A0A7J0C5Q0</accession>
<sequence>MASRAFGTTAALAIMVAAAAVAPAAQATVPTRATATAAAPVTPVEGRVDYNGDGFADLAVAAPGATVNGQAGAGYVAVVYGSAKGSATATRQIVTQDSAGVPDTAEAGDAFGGALVSADLDRDGYSDLVAGAASEKDGTVDRTGLLTVVWGGATGLSGGATLLAGEQYHQVGGRLTAGDFDGDGFADLATVRATSLQTLAGPFTRAGAAAGTAVYPDVEDVRYLGLASGDVNGDGRDDIAALTHAGDEFDSRTILVAAGGAAGLGALTPVTGGPHGYAIEGGEHLAVGRVNGDGYADLVVGRAIDGYDSDLGLPLARGGMVTYVPGGAGGAQGTKAKVFNQDSAGVPGTAEAADGFGSSVAIGDTDGDGFGDIAVGVSREALGTVQRAGAVLVMPGTSAGPTGTGTKGFNQDTPGVTGVAELNDRFGSAAAFVDGNNDGRKELAVCAPGEDTGAGAFWSFPATTTGITVTGSSAVNNATLGTVAVNAALGASFGR</sequence>
<dbReference type="InterPro" id="IPR013519">
    <property type="entry name" value="Int_alpha_beta-p"/>
</dbReference>
<dbReference type="PANTHER" id="PTHR23221">
    <property type="entry name" value="GLYCOSYLPHOSPHATIDYLINOSITOL PHOSPHOLIPASE D"/>
    <property type="match status" value="1"/>
</dbReference>
<feature type="chain" id="PRO_5036204767" description="Integrin-like protein" evidence="5">
    <location>
        <begin position="28"/>
        <end position="495"/>
    </location>
</feature>
<keyword evidence="3" id="KW-0378">Hydrolase</keyword>